<dbReference type="PANTHER" id="PTHR13096:SF8">
    <property type="entry name" value="RIBOSOMAL OXYGENASE 1"/>
    <property type="match status" value="1"/>
</dbReference>
<dbReference type="PANTHER" id="PTHR13096">
    <property type="entry name" value="MINA53 MYC INDUCED NUCLEAR ANTIGEN"/>
    <property type="match status" value="1"/>
</dbReference>
<dbReference type="GO" id="GO:0005730">
    <property type="term" value="C:nucleolus"/>
    <property type="evidence" value="ECO:0007669"/>
    <property type="project" value="TreeGrafter"/>
</dbReference>
<evidence type="ECO:0000256" key="2">
    <source>
        <dbReference type="ARBA" id="ARBA00023004"/>
    </source>
</evidence>
<keyword evidence="3" id="KW-0223">Dioxygenase</keyword>
<dbReference type="EMBL" id="CAJNIZ010033334">
    <property type="protein sequence ID" value="CAE7544084.1"/>
    <property type="molecule type" value="Genomic_DNA"/>
</dbReference>
<dbReference type="AlphaFoldDB" id="A0A812TYJ4"/>
<keyword evidence="2 3" id="KW-0408">Iron</keyword>
<comment type="cofactor">
    <cofactor evidence="3">
        <name>Fe(2+)</name>
        <dbReference type="ChEBI" id="CHEBI:29033"/>
    </cofactor>
    <text evidence="3">Binds 1 Fe(2+) ion per subunit.</text>
</comment>
<organism evidence="5 6">
    <name type="scientific">Symbiodinium pilosum</name>
    <name type="common">Dinoflagellate</name>
    <dbReference type="NCBI Taxonomy" id="2952"/>
    <lineage>
        <taxon>Eukaryota</taxon>
        <taxon>Sar</taxon>
        <taxon>Alveolata</taxon>
        <taxon>Dinophyceae</taxon>
        <taxon>Suessiales</taxon>
        <taxon>Symbiodiniaceae</taxon>
        <taxon>Symbiodinium</taxon>
    </lineage>
</organism>
<dbReference type="OrthoDB" id="425950at2759"/>
<feature type="domain" description="JmjC" evidence="4">
    <location>
        <begin position="90"/>
        <end position="256"/>
    </location>
</feature>
<dbReference type="Gene3D" id="2.60.120.650">
    <property type="entry name" value="Cupin"/>
    <property type="match status" value="1"/>
</dbReference>
<reference evidence="5" key="1">
    <citation type="submission" date="2021-02" db="EMBL/GenBank/DDBJ databases">
        <authorList>
            <person name="Dougan E. K."/>
            <person name="Rhodes N."/>
            <person name="Thang M."/>
            <person name="Chan C."/>
        </authorList>
    </citation>
    <scope>NUCLEOTIDE SEQUENCE</scope>
</reference>
<evidence type="ECO:0000313" key="6">
    <source>
        <dbReference type="Proteomes" id="UP000649617"/>
    </source>
</evidence>
<dbReference type="InterPro" id="IPR039994">
    <property type="entry name" value="NO66-like"/>
</dbReference>
<dbReference type="InterPro" id="IPR003347">
    <property type="entry name" value="JmjC_dom"/>
</dbReference>
<comment type="function">
    <text evidence="3">Oxygenase that can act as both a histone lysine demethylase and a ribosomal histidine hydroxylase.</text>
</comment>
<evidence type="ECO:0000259" key="4">
    <source>
        <dbReference type="PROSITE" id="PS51184"/>
    </source>
</evidence>
<dbReference type="PROSITE" id="PS51184">
    <property type="entry name" value="JMJC"/>
    <property type="match status" value="1"/>
</dbReference>
<dbReference type="GO" id="GO:0005506">
    <property type="term" value="F:iron ion binding"/>
    <property type="evidence" value="ECO:0007669"/>
    <property type="project" value="UniProtKB-UniRule"/>
</dbReference>
<dbReference type="Pfam" id="PF08007">
    <property type="entry name" value="JmjC_2"/>
    <property type="match status" value="1"/>
</dbReference>
<name>A0A812TYJ4_SYMPI</name>
<dbReference type="GO" id="GO:0051864">
    <property type="term" value="F:histone H3K36 demethylase activity"/>
    <property type="evidence" value="ECO:0007669"/>
    <property type="project" value="TreeGrafter"/>
</dbReference>
<evidence type="ECO:0000313" key="5">
    <source>
        <dbReference type="EMBL" id="CAE7544084.1"/>
    </source>
</evidence>
<comment type="caution">
    <text evidence="5">The sequence shown here is derived from an EMBL/GenBank/DDBJ whole genome shotgun (WGS) entry which is preliminary data.</text>
</comment>
<dbReference type="SUPFAM" id="SSF51197">
    <property type="entry name" value="Clavaminate synthase-like"/>
    <property type="match status" value="1"/>
</dbReference>
<accession>A0A812TYJ4</accession>
<comment type="subcellular location">
    <subcellularLocation>
        <location evidence="3">Nucleus</location>
    </subcellularLocation>
</comment>
<keyword evidence="6" id="KW-1185">Reference proteome</keyword>
<protein>
    <recommendedName>
        <fullName evidence="3">Bifunctional lysine-specific demethylase and histidyl-hydroxylase</fullName>
        <ecNumber evidence="3">1.14.11.-</ecNumber>
    </recommendedName>
</protein>
<keyword evidence="1 3" id="KW-0479">Metal-binding</keyword>
<comment type="similarity">
    <text evidence="3">Belongs to the ROX family.</text>
</comment>
<keyword evidence="3" id="KW-0560">Oxidoreductase</keyword>
<dbReference type="GO" id="GO:0032453">
    <property type="term" value="F:histone H3K4 demethylase activity"/>
    <property type="evidence" value="ECO:0007669"/>
    <property type="project" value="TreeGrafter"/>
</dbReference>
<proteinExistence type="inferred from homology"/>
<gene>
    <name evidence="5" type="ORF">SPIL2461_LOCUS14404</name>
</gene>
<keyword evidence="3" id="KW-0539">Nucleus</keyword>
<dbReference type="Proteomes" id="UP000649617">
    <property type="component" value="Unassembled WGS sequence"/>
</dbReference>
<keyword evidence="3" id="KW-0805">Transcription regulation</keyword>
<evidence type="ECO:0000256" key="3">
    <source>
        <dbReference type="RuleBase" id="RU366061"/>
    </source>
</evidence>
<keyword evidence="3" id="KW-0804">Transcription</keyword>
<dbReference type="EC" id="1.14.11.-" evidence="3"/>
<sequence length="516" mass="57127">MYRHMMDVGPAWATCLFVAASSASFGGADILEQWIHPLTRDAFFNEFFEKTWAHFPHPESLVPISLDHVAEWIREQGSSNEVVETLRHPVTQKSFRPSSKLDSLQHVSEAFLQGFSMVINSLHKWSEPGARLAKQLYAAGDFPVDVYMYLTPPHSYSYGVHSDVMDAFMVQLSGQKLWSVCDVPSWMFPGKPPQSILDSSDVSCVNVTLQGGDVMYLPFGTLHQASTGEDFSMHLTVNLERQFYVWHALLLAMIHKAFRPGLRIKKFASSEDFLPDELDIPLVRLLSNLAASVPELYRLPGFSFVNGSTDSTARLLLQSLCNQDLPERYLDQVIAEFQDLVVRLESVAAAGNFDNVLIGSRSVAIMHALDLIKRSTVPVLPWALQLARFHAMKHFSLLGKPHQLLSLSAARSRDPGALTKLPLSKFASVLSSEDTLVRAPVRAVLLEESETPEVLKLVVNGASLSIQKAEVPAALFCLGRFAKTTSKGRPFKLSDVPGDSSKLIPKLLSSGALQLL</sequence>
<evidence type="ECO:0000256" key="1">
    <source>
        <dbReference type="ARBA" id="ARBA00022723"/>
    </source>
</evidence>